<keyword evidence="5" id="KW-1133">Transmembrane helix</keyword>
<dbReference type="GO" id="GO:0016020">
    <property type="term" value="C:membrane"/>
    <property type="evidence" value="ECO:0007669"/>
    <property type="project" value="UniProtKB-SubCell"/>
</dbReference>
<organism evidence="10 11">
    <name type="scientific">Tigriopus californicus</name>
    <name type="common">Marine copepod</name>
    <dbReference type="NCBI Taxonomy" id="6832"/>
    <lineage>
        <taxon>Eukaryota</taxon>
        <taxon>Metazoa</taxon>
        <taxon>Ecdysozoa</taxon>
        <taxon>Arthropoda</taxon>
        <taxon>Crustacea</taxon>
        <taxon>Multicrustacea</taxon>
        <taxon>Hexanauplia</taxon>
        <taxon>Copepoda</taxon>
        <taxon>Harpacticoida</taxon>
        <taxon>Harpacticidae</taxon>
        <taxon>Tigriopus</taxon>
    </lineage>
</organism>
<evidence type="ECO:0000259" key="9">
    <source>
        <dbReference type="Pfam" id="PF05154"/>
    </source>
</evidence>
<dbReference type="STRING" id="6832.A0A553NC39"/>
<dbReference type="InterPro" id="IPR050932">
    <property type="entry name" value="TM2D1-3-like"/>
</dbReference>
<keyword evidence="11" id="KW-1185">Reference proteome</keyword>
<dbReference type="AlphaFoldDB" id="A0A553NC39"/>
<accession>A0A553NC39</accession>
<protein>
    <recommendedName>
        <fullName evidence="9">TM2 domain-containing protein</fullName>
    </recommendedName>
</protein>
<evidence type="ECO:0000256" key="7">
    <source>
        <dbReference type="ARBA" id="ARBA00023180"/>
    </source>
</evidence>
<evidence type="ECO:0000256" key="3">
    <source>
        <dbReference type="ARBA" id="ARBA00022692"/>
    </source>
</evidence>
<evidence type="ECO:0000256" key="4">
    <source>
        <dbReference type="ARBA" id="ARBA00022729"/>
    </source>
</evidence>
<evidence type="ECO:0000256" key="1">
    <source>
        <dbReference type="ARBA" id="ARBA00004141"/>
    </source>
</evidence>
<evidence type="ECO:0000256" key="8">
    <source>
        <dbReference type="SAM" id="SignalP"/>
    </source>
</evidence>
<dbReference type="PANTHER" id="PTHR21016:SF1">
    <property type="entry name" value="TM2 DOMAIN-CONTAINING PROTEIN 1"/>
    <property type="match status" value="1"/>
</dbReference>
<evidence type="ECO:0000313" key="10">
    <source>
        <dbReference type="EMBL" id="TRY63014.1"/>
    </source>
</evidence>
<keyword evidence="4 8" id="KW-0732">Signal</keyword>
<keyword evidence="3" id="KW-0812">Transmembrane</keyword>
<feature type="chain" id="PRO_5021702512" description="TM2 domain-containing protein" evidence="8">
    <location>
        <begin position="29"/>
        <end position="159"/>
    </location>
</feature>
<dbReference type="Proteomes" id="UP000318571">
    <property type="component" value="Chromosome 10"/>
</dbReference>
<gene>
    <name evidence="10" type="ORF">TCAL_17362</name>
</gene>
<name>A0A553NC39_TIGCA</name>
<evidence type="ECO:0000256" key="6">
    <source>
        <dbReference type="ARBA" id="ARBA00023136"/>
    </source>
</evidence>
<dbReference type="InterPro" id="IPR007829">
    <property type="entry name" value="TM2"/>
</dbReference>
<feature type="domain" description="TM2" evidence="9">
    <location>
        <begin position="130"/>
        <end position="158"/>
    </location>
</feature>
<comment type="similarity">
    <text evidence="2">Belongs to the TM2 family.</text>
</comment>
<keyword evidence="6" id="KW-0472">Membrane</keyword>
<dbReference type="EMBL" id="VCGU01000458">
    <property type="protein sequence ID" value="TRY63014.1"/>
    <property type="molecule type" value="Genomic_DNA"/>
</dbReference>
<reference evidence="10 11" key="1">
    <citation type="journal article" date="2018" name="Nat. Ecol. Evol.">
        <title>Genomic signatures of mitonuclear coevolution across populations of Tigriopus californicus.</title>
        <authorList>
            <person name="Barreto F.S."/>
            <person name="Watson E.T."/>
            <person name="Lima T.G."/>
            <person name="Willett C.S."/>
            <person name="Edmands S."/>
            <person name="Li W."/>
            <person name="Burton R.S."/>
        </authorList>
    </citation>
    <scope>NUCLEOTIDE SEQUENCE [LARGE SCALE GENOMIC DNA]</scope>
    <source>
        <strain evidence="10 11">San Diego</strain>
    </source>
</reference>
<proteinExistence type="inferred from homology"/>
<keyword evidence="7" id="KW-0325">Glycoprotein</keyword>
<comment type="subcellular location">
    <subcellularLocation>
        <location evidence="1">Membrane</location>
        <topology evidence="1">Multi-pass membrane protein</topology>
    </subcellularLocation>
</comment>
<evidence type="ECO:0000256" key="2">
    <source>
        <dbReference type="ARBA" id="ARBA00008284"/>
    </source>
</evidence>
<evidence type="ECO:0000313" key="11">
    <source>
        <dbReference type="Proteomes" id="UP000318571"/>
    </source>
</evidence>
<comment type="caution">
    <text evidence="10">The sequence shown here is derived from an EMBL/GenBank/DDBJ whole genome shotgun (WGS) entry which is preliminary data.</text>
</comment>
<feature type="signal peptide" evidence="8">
    <location>
        <begin position="1"/>
        <end position="28"/>
    </location>
</feature>
<sequence length="159" mass="17484">MGRGTQLGVVALILFKSYLLLQPTDIHGQEFSSDRLDVDLTQSNDEMSALPEEDLEQALEHDVADSTPSSIVSHDLYHLPIDPETQQPRNCHPQTRLAPAPCQAVPGIICRETGNGTFTRPIACQWTNGYDFDTALVLSVFLGMFGADRFYLGYPPSGC</sequence>
<evidence type="ECO:0000256" key="5">
    <source>
        <dbReference type="ARBA" id="ARBA00022989"/>
    </source>
</evidence>
<dbReference type="PANTHER" id="PTHR21016">
    <property type="entry name" value="BETA-AMYLOID BINDING PROTEIN-RELATED"/>
    <property type="match status" value="1"/>
</dbReference>
<dbReference type="Pfam" id="PF05154">
    <property type="entry name" value="TM2"/>
    <property type="match status" value="1"/>
</dbReference>